<name>A0A010RU17_9PEZI</name>
<dbReference type="eggNOG" id="KOG4526">
    <property type="taxonomic scope" value="Eukaryota"/>
</dbReference>
<sequence>MRSDTGTNLFREQSREENATTSITSHISYGMFRELVPPLPGTHDTAGQVKDARTFAARVSHRSSIRTDQYDRAFLRTFGLTVCAPRRLEASATTAPSETGASEAKHTFCRHPRGVYGDSDPKLPTGIPFARKLDNLGASPAQPIVHDRPYNLDSSRGIPQQAIRFNSLCLRGYWSDLACHQDDETGFPIGNHTAPCDTGSEAKRNRGTVEEAVHCTNENFHDDTLASNISKTWRIAIPIPLVAKSDFKLDHVSARNDLPVITPDVPESLSLSQRLKKLSREYGWSAVGVYLALSVLDFPFCFLLVRIVGTDRIGQLEHWVVSHVQKVIPDSVKNWWTEYRAALSKAETEQLGNNDISDAVEKATWGVEEAQRANKAEASLGTQLALAYAIHKSFIFLRVPLTAAVTPKVVKVLRSWGWQIGKRRSK</sequence>
<dbReference type="Pfam" id="PF06916">
    <property type="entry name" value="FAM210A-B_dom"/>
    <property type="match status" value="1"/>
</dbReference>
<feature type="region of interest" description="Disordered" evidence="1">
    <location>
        <begin position="1"/>
        <end position="20"/>
    </location>
</feature>
<evidence type="ECO:0000313" key="4">
    <source>
        <dbReference type="EMBL" id="EXF84071.1"/>
    </source>
</evidence>
<accession>A0A010RU17</accession>
<keyword evidence="2" id="KW-0812">Transmembrane</keyword>
<gene>
    <name evidence="4" type="ORF">CFIO01_11625</name>
</gene>
<protein>
    <submittedName>
        <fullName evidence="4">Peptide alpha-N-acetyltransferase Nat2</fullName>
    </submittedName>
</protein>
<dbReference type="Proteomes" id="UP000020467">
    <property type="component" value="Unassembled WGS sequence"/>
</dbReference>
<dbReference type="InterPro" id="IPR009688">
    <property type="entry name" value="FAM210A/B-like_dom"/>
</dbReference>
<dbReference type="GO" id="GO:0016740">
    <property type="term" value="F:transferase activity"/>
    <property type="evidence" value="ECO:0007669"/>
    <property type="project" value="UniProtKB-KW"/>
</dbReference>
<keyword evidence="4" id="KW-0808">Transferase</keyword>
<evidence type="ECO:0000313" key="5">
    <source>
        <dbReference type="Proteomes" id="UP000020467"/>
    </source>
</evidence>
<organism evidence="4 5">
    <name type="scientific">Colletotrichum fioriniae PJ7</name>
    <dbReference type="NCBI Taxonomy" id="1445577"/>
    <lineage>
        <taxon>Eukaryota</taxon>
        <taxon>Fungi</taxon>
        <taxon>Dikarya</taxon>
        <taxon>Ascomycota</taxon>
        <taxon>Pezizomycotina</taxon>
        <taxon>Sordariomycetes</taxon>
        <taxon>Hypocreomycetidae</taxon>
        <taxon>Glomerellales</taxon>
        <taxon>Glomerellaceae</taxon>
        <taxon>Colletotrichum</taxon>
        <taxon>Colletotrichum acutatum species complex</taxon>
    </lineage>
</organism>
<reference evidence="4 5" key="1">
    <citation type="submission" date="2014-02" db="EMBL/GenBank/DDBJ databases">
        <title>The genome sequence of Colletotrichum fioriniae PJ7.</title>
        <authorList>
            <person name="Baroncelli R."/>
            <person name="Thon M.R."/>
        </authorList>
    </citation>
    <scope>NUCLEOTIDE SEQUENCE [LARGE SCALE GENOMIC DNA]</scope>
    <source>
        <strain evidence="4 5">PJ7</strain>
    </source>
</reference>
<feature type="compositionally biased region" description="Polar residues" evidence="1">
    <location>
        <begin position="1"/>
        <end position="11"/>
    </location>
</feature>
<dbReference type="AlphaFoldDB" id="A0A010RU17"/>
<dbReference type="KEGG" id="cfj:CFIO01_11625"/>
<proteinExistence type="predicted"/>
<dbReference type="OrthoDB" id="426386at2759"/>
<dbReference type="PANTHER" id="PTHR21377">
    <property type="entry name" value="PROTEIN FAM210B, MITOCHONDRIAL"/>
    <property type="match status" value="1"/>
</dbReference>
<keyword evidence="2" id="KW-0472">Membrane</keyword>
<keyword evidence="2" id="KW-1133">Transmembrane helix</keyword>
<comment type="caution">
    <text evidence="4">The sequence shown here is derived from an EMBL/GenBank/DDBJ whole genome shotgun (WGS) entry which is preliminary data.</text>
</comment>
<feature type="transmembrane region" description="Helical" evidence="2">
    <location>
        <begin position="282"/>
        <end position="305"/>
    </location>
</feature>
<feature type="domain" description="DUF1279" evidence="3">
    <location>
        <begin position="273"/>
        <end position="407"/>
    </location>
</feature>
<dbReference type="InterPro" id="IPR045866">
    <property type="entry name" value="FAM210A/B-like"/>
</dbReference>
<keyword evidence="5" id="KW-1185">Reference proteome</keyword>
<evidence type="ECO:0000256" key="2">
    <source>
        <dbReference type="SAM" id="Phobius"/>
    </source>
</evidence>
<dbReference type="EMBL" id="JARH01000207">
    <property type="protein sequence ID" value="EXF84071.1"/>
    <property type="molecule type" value="Genomic_DNA"/>
</dbReference>
<evidence type="ECO:0000259" key="3">
    <source>
        <dbReference type="Pfam" id="PF06916"/>
    </source>
</evidence>
<dbReference type="HOGENOM" id="CLU_644062_0_0_1"/>
<dbReference type="GO" id="GO:0005739">
    <property type="term" value="C:mitochondrion"/>
    <property type="evidence" value="ECO:0007669"/>
    <property type="project" value="TreeGrafter"/>
</dbReference>
<evidence type="ECO:0000256" key="1">
    <source>
        <dbReference type="SAM" id="MobiDB-lite"/>
    </source>
</evidence>
<dbReference type="PANTHER" id="PTHR21377:SF0">
    <property type="entry name" value="PROTEIN FAM210B, MITOCHONDRIAL"/>
    <property type="match status" value="1"/>
</dbReference>